<feature type="domain" description="Trichome birefringence-like C-terminal" evidence="8">
    <location>
        <begin position="128"/>
        <end position="412"/>
    </location>
</feature>
<evidence type="ECO:0000256" key="6">
    <source>
        <dbReference type="ARBA" id="ARBA00023136"/>
    </source>
</evidence>
<keyword evidence="5 7" id="KW-1133">Transmembrane helix</keyword>
<dbReference type="STRING" id="22663.A0A218X3I2"/>
<dbReference type="Proteomes" id="UP000197138">
    <property type="component" value="Unassembled WGS sequence"/>
</dbReference>
<reference evidence="12" key="1">
    <citation type="journal article" date="2017" name="Plant J.">
        <title>The pomegranate (Punica granatum L.) genome and the genomics of punicalagin biosynthesis.</title>
        <authorList>
            <person name="Qin G."/>
            <person name="Xu C."/>
            <person name="Ming R."/>
            <person name="Tang H."/>
            <person name="Guyot R."/>
            <person name="Kramer E.M."/>
            <person name="Hu Y."/>
            <person name="Yi X."/>
            <person name="Qi Y."/>
            <person name="Xu X."/>
            <person name="Gao Z."/>
            <person name="Pan H."/>
            <person name="Jian J."/>
            <person name="Tian Y."/>
            <person name="Yue Z."/>
            <person name="Xu Y."/>
        </authorList>
    </citation>
    <scope>NUCLEOTIDE SEQUENCE [LARGE SCALE GENOMIC DNA]</scope>
    <source>
        <strain evidence="12">cv. Dabenzi</strain>
    </source>
</reference>
<dbReference type="Pfam" id="PF13839">
    <property type="entry name" value="PC-Esterase"/>
    <property type="match status" value="1"/>
</dbReference>
<evidence type="ECO:0000313" key="13">
    <source>
        <dbReference type="Proteomes" id="UP000233551"/>
    </source>
</evidence>
<feature type="transmembrane region" description="Helical" evidence="7">
    <location>
        <begin position="27"/>
        <end position="47"/>
    </location>
</feature>
<evidence type="ECO:0000256" key="4">
    <source>
        <dbReference type="ARBA" id="ARBA00022968"/>
    </source>
</evidence>
<name>A0A218X3I2_PUNGR</name>
<evidence type="ECO:0000313" key="12">
    <source>
        <dbReference type="Proteomes" id="UP000197138"/>
    </source>
</evidence>
<gene>
    <name evidence="10" type="ORF">CDL15_Pgr003232</name>
    <name evidence="11" type="ORF">CRG98_030295</name>
</gene>
<dbReference type="GeneID" id="116194715"/>
<dbReference type="EMBL" id="MTKT01002492">
    <property type="protein sequence ID" value="OWM79061.1"/>
    <property type="molecule type" value="Genomic_DNA"/>
</dbReference>
<evidence type="ECO:0000256" key="3">
    <source>
        <dbReference type="ARBA" id="ARBA00022692"/>
    </source>
</evidence>
<reference evidence="11 13" key="3">
    <citation type="submission" date="2017-11" db="EMBL/GenBank/DDBJ databases">
        <title>De-novo sequencing of pomegranate (Punica granatum L.) genome.</title>
        <authorList>
            <person name="Akparov Z."/>
            <person name="Amiraslanov A."/>
            <person name="Hajiyeva S."/>
            <person name="Abbasov M."/>
            <person name="Kaur K."/>
            <person name="Hamwieh A."/>
            <person name="Solovyev V."/>
            <person name="Salamov A."/>
            <person name="Braich B."/>
            <person name="Kosarev P."/>
            <person name="Mahmoud A."/>
            <person name="Hajiyev E."/>
            <person name="Babayeva S."/>
            <person name="Izzatullayeva V."/>
            <person name="Mammadov A."/>
            <person name="Mammadov A."/>
            <person name="Sharifova S."/>
            <person name="Ojaghi J."/>
            <person name="Eynullazada K."/>
            <person name="Bayramov B."/>
            <person name="Abdulazimova A."/>
            <person name="Shahmuradov I."/>
        </authorList>
    </citation>
    <scope>NUCLEOTIDE SEQUENCE [LARGE SCALE GENOMIC DNA]</scope>
    <source>
        <strain evidence="11">AG2017</strain>
        <strain evidence="13">cv. AG2017</strain>
        <tissue evidence="11">Leaf</tissue>
    </source>
</reference>
<organism evidence="10 12">
    <name type="scientific">Punica granatum</name>
    <name type="common">Pomegranate</name>
    <dbReference type="NCBI Taxonomy" id="22663"/>
    <lineage>
        <taxon>Eukaryota</taxon>
        <taxon>Viridiplantae</taxon>
        <taxon>Streptophyta</taxon>
        <taxon>Embryophyta</taxon>
        <taxon>Tracheophyta</taxon>
        <taxon>Spermatophyta</taxon>
        <taxon>Magnoliopsida</taxon>
        <taxon>eudicotyledons</taxon>
        <taxon>Gunneridae</taxon>
        <taxon>Pentapetalae</taxon>
        <taxon>rosids</taxon>
        <taxon>malvids</taxon>
        <taxon>Myrtales</taxon>
        <taxon>Lythraceae</taxon>
        <taxon>Punica</taxon>
    </lineage>
</organism>
<keyword evidence="4" id="KW-0735">Signal-anchor</keyword>
<dbReference type="AlphaFoldDB" id="A0A218X3I2"/>
<dbReference type="EMBL" id="PGOL01002250">
    <property type="protein sequence ID" value="PKI49367.1"/>
    <property type="molecule type" value="Genomic_DNA"/>
</dbReference>
<comment type="caution">
    <text evidence="10">The sequence shown here is derived from an EMBL/GenBank/DDBJ whole genome shotgun (WGS) entry which is preliminary data.</text>
</comment>
<evidence type="ECO:0000256" key="5">
    <source>
        <dbReference type="ARBA" id="ARBA00022989"/>
    </source>
</evidence>
<accession>A0A218X3I2</accession>
<sequence length="421" mass="48481">MDLKPEQNRRHHLQPPSLLPLKIRRELGCTLWIVILVVSSVAFLGLVTPLDPQSLLRFGFLSDILTRQGAPSRGCDYSRGRWVRDVRESSRLYNESCPFLDPGFRCRLNGRKDLDYLKWRWQPEGCDLPRFNATDLLEKTRNGRIVFAGDSIGRNQWESLVCMLSRAVSNLSSIYEENGNPITKHKGYLSIRFQDYNLTVEYYRTPFLVTTGRAPQNSSTKVRIAIRVDELHWYSRKWVGADVLVFNAGHWWNPDKTTKMGCYFQEGKKINMTMNVTEAYERSILTWKLWALKNLDPSGTRVFFRSYSPVHYSDGKWDEGGKCSGNMKPETDYMKLEPDPSSNRYISDVIKGMDGGGNRTVEFLNITFLTESRKDAHPSNHREPGTPPDAPEDCSHWCLPGVPDTWNELLYAHLLLSGFRE</sequence>
<dbReference type="Proteomes" id="UP000233551">
    <property type="component" value="Unassembled WGS sequence"/>
</dbReference>
<evidence type="ECO:0000256" key="2">
    <source>
        <dbReference type="ARBA" id="ARBA00007727"/>
    </source>
</evidence>
<keyword evidence="13" id="KW-1185">Reference proteome</keyword>
<dbReference type="GO" id="GO:0016020">
    <property type="term" value="C:membrane"/>
    <property type="evidence" value="ECO:0007669"/>
    <property type="project" value="UniProtKB-SubCell"/>
</dbReference>
<dbReference type="OrthoDB" id="630188at2759"/>
<evidence type="ECO:0000256" key="1">
    <source>
        <dbReference type="ARBA" id="ARBA00004167"/>
    </source>
</evidence>
<dbReference type="InterPro" id="IPR025846">
    <property type="entry name" value="TBL_N"/>
</dbReference>
<comment type="similarity">
    <text evidence="2">Belongs to the PC-esterase family. TBL subfamily.</text>
</comment>
<keyword evidence="6 7" id="KW-0472">Membrane</keyword>
<proteinExistence type="inferred from homology"/>
<comment type="subcellular location">
    <subcellularLocation>
        <location evidence="1">Membrane</location>
        <topology evidence="1">Single-pass membrane protein</topology>
    </subcellularLocation>
</comment>
<evidence type="ECO:0000313" key="10">
    <source>
        <dbReference type="EMBL" id="OWM79061.1"/>
    </source>
</evidence>
<dbReference type="Pfam" id="PF14416">
    <property type="entry name" value="PMR5N"/>
    <property type="match status" value="1"/>
</dbReference>
<dbReference type="GO" id="GO:0005794">
    <property type="term" value="C:Golgi apparatus"/>
    <property type="evidence" value="ECO:0007669"/>
    <property type="project" value="TreeGrafter"/>
</dbReference>
<feature type="domain" description="Trichome birefringence-like N-terminal" evidence="9">
    <location>
        <begin position="74"/>
        <end position="127"/>
    </location>
</feature>
<dbReference type="GO" id="GO:0016413">
    <property type="term" value="F:O-acetyltransferase activity"/>
    <property type="evidence" value="ECO:0007669"/>
    <property type="project" value="InterPro"/>
</dbReference>
<keyword evidence="3 7" id="KW-0812">Transmembrane</keyword>
<evidence type="ECO:0000259" key="8">
    <source>
        <dbReference type="Pfam" id="PF13839"/>
    </source>
</evidence>
<dbReference type="InterPro" id="IPR029962">
    <property type="entry name" value="TBL"/>
</dbReference>
<reference evidence="10" key="2">
    <citation type="submission" date="2017-06" db="EMBL/GenBank/DDBJ databases">
        <title>The pomegranate genome and the genomics of punicalagin biosynthesis.</title>
        <authorList>
            <person name="Xu C."/>
        </authorList>
    </citation>
    <scope>NUCLEOTIDE SEQUENCE [LARGE SCALE GENOMIC DNA]</scope>
    <source>
        <tissue evidence="10">Fresh leaf</tissue>
    </source>
</reference>
<dbReference type="InterPro" id="IPR026057">
    <property type="entry name" value="TBL_C"/>
</dbReference>
<evidence type="ECO:0000256" key="7">
    <source>
        <dbReference type="SAM" id="Phobius"/>
    </source>
</evidence>
<evidence type="ECO:0000313" key="11">
    <source>
        <dbReference type="EMBL" id="PKI49367.1"/>
    </source>
</evidence>
<dbReference type="PANTHER" id="PTHR32285">
    <property type="entry name" value="PROTEIN TRICHOME BIREFRINGENCE-LIKE 9-RELATED"/>
    <property type="match status" value="1"/>
</dbReference>
<evidence type="ECO:0000259" key="9">
    <source>
        <dbReference type="Pfam" id="PF14416"/>
    </source>
</evidence>
<protein>
    <submittedName>
        <fullName evidence="10">Uncharacterized protein</fullName>
    </submittedName>
</protein>
<dbReference type="PANTHER" id="PTHR32285:SF53">
    <property type="entry name" value="PROTEIN TRICHOME BIREFRINGENCE-LIKE 9"/>
    <property type="match status" value="1"/>
</dbReference>